<sequence>MFYSNKKNSKYKPHSCLTSLIQIAAVVKNASGVVLRNVSKDEEIRRQNGAYNKLRPLFVVFVNNNNNNNNNNNTGRGKHVALQNNWSPAVDSKYMKGELCSALPPQPSARGRMSTFSQDPLRELDIKINAENKNSPVGCYSVKPPSPLSHSKDTAASPSAIPPGLTDGQMDGRPSQTRLHTRVYRCVFQGWEGRNITVQMNRSSTGIY</sequence>
<dbReference type="Proteomes" id="UP001314229">
    <property type="component" value="Unassembled WGS sequence"/>
</dbReference>
<name>A0AAV1NHQ1_SCOSC</name>
<gene>
    <name evidence="2" type="ORF">FSCOSCO3_A007296</name>
</gene>
<evidence type="ECO:0000313" key="2">
    <source>
        <dbReference type="EMBL" id="CAK6958518.1"/>
    </source>
</evidence>
<evidence type="ECO:0000313" key="3">
    <source>
        <dbReference type="Proteomes" id="UP001314229"/>
    </source>
</evidence>
<evidence type="ECO:0000256" key="1">
    <source>
        <dbReference type="SAM" id="MobiDB-lite"/>
    </source>
</evidence>
<accession>A0AAV1NHQ1</accession>
<proteinExistence type="predicted"/>
<reference evidence="2 3" key="1">
    <citation type="submission" date="2024-01" db="EMBL/GenBank/DDBJ databases">
        <authorList>
            <person name="Alioto T."/>
            <person name="Alioto T."/>
            <person name="Gomez Garrido J."/>
        </authorList>
    </citation>
    <scope>NUCLEOTIDE SEQUENCE [LARGE SCALE GENOMIC DNA]</scope>
</reference>
<organism evidence="2 3">
    <name type="scientific">Scomber scombrus</name>
    <name type="common">Atlantic mackerel</name>
    <name type="synonym">Scomber vernalis</name>
    <dbReference type="NCBI Taxonomy" id="13677"/>
    <lineage>
        <taxon>Eukaryota</taxon>
        <taxon>Metazoa</taxon>
        <taxon>Chordata</taxon>
        <taxon>Craniata</taxon>
        <taxon>Vertebrata</taxon>
        <taxon>Euteleostomi</taxon>
        <taxon>Actinopterygii</taxon>
        <taxon>Neopterygii</taxon>
        <taxon>Teleostei</taxon>
        <taxon>Neoteleostei</taxon>
        <taxon>Acanthomorphata</taxon>
        <taxon>Pelagiaria</taxon>
        <taxon>Scombriformes</taxon>
        <taxon>Scombridae</taxon>
        <taxon>Scomber</taxon>
    </lineage>
</organism>
<comment type="caution">
    <text evidence="2">The sequence shown here is derived from an EMBL/GenBank/DDBJ whole genome shotgun (WGS) entry which is preliminary data.</text>
</comment>
<dbReference type="AlphaFoldDB" id="A0AAV1NHQ1"/>
<dbReference type="EMBL" id="CAWUFR010000034">
    <property type="protein sequence ID" value="CAK6958518.1"/>
    <property type="molecule type" value="Genomic_DNA"/>
</dbReference>
<protein>
    <submittedName>
        <fullName evidence="2">Uncharacterized protein</fullName>
    </submittedName>
</protein>
<keyword evidence="3" id="KW-1185">Reference proteome</keyword>
<feature type="region of interest" description="Disordered" evidence="1">
    <location>
        <begin position="135"/>
        <end position="175"/>
    </location>
</feature>